<keyword evidence="2" id="KW-1185">Reference proteome</keyword>
<dbReference type="Proteomes" id="UP001217089">
    <property type="component" value="Unassembled WGS sequence"/>
</dbReference>
<reference evidence="1 2" key="1">
    <citation type="submission" date="2022-12" db="EMBL/GenBank/DDBJ databases">
        <title>Chromosome-level genome of Tegillarca granosa.</title>
        <authorList>
            <person name="Kim J."/>
        </authorList>
    </citation>
    <scope>NUCLEOTIDE SEQUENCE [LARGE SCALE GENOMIC DNA]</scope>
    <source>
        <strain evidence="1">Teg-2019</strain>
        <tissue evidence="1">Adductor muscle</tissue>
    </source>
</reference>
<evidence type="ECO:0000313" key="1">
    <source>
        <dbReference type="EMBL" id="KAJ8319788.1"/>
    </source>
</evidence>
<proteinExistence type="predicted"/>
<feature type="non-terminal residue" evidence="1">
    <location>
        <position position="1"/>
    </location>
</feature>
<gene>
    <name evidence="1" type="ORF">KUTeg_001375</name>
</gene>
<accession>A0ABQ9FR86</accession>
<sequence>SIFFLRSATPKVTANDNTQKEPKTKDIVNKLYPLVDELELDTNVDKQISSFVTYDATDVESVHNLRKFNRIQNNAFIWGSRNWDSDLNLEENVYRCLPTFLKFTILCRQRKIDGFVFELSGEVFGQNIKVFNLCARHYRFYQNKALKIHNDGENIHCSSHYTHCNPGRIVETFGNGVRRVLKVLSDNDPSGVRCMDKYYVGKKGWVFEFNKWTFFITTFAPFYPESHSRYAFGCKNCYILMQPEISFALHDLPPDTPETNWDKPVTIRDRIRIAYRNAGRPYCMKDAYFNPMSWDVVKPFNKEDPILEWWKA</sequence>
<organism evidence="1 2">
    <name type="scientific">Tegillarca granosa</name>
    <name type="common">Malaysian cockle</name>
    <name type="synonym">Anadara granosa</name>
    <dbReference type="NCBI Taxonomy" id="220873"/>
    <lineage>
        <taxon>Eukaryota</taxon>
        <taxon>Metazoa</taxon>
        <taxon>Spiralia</taxon>
        <taxon>Lophotrochozoa</taxon>
        <taxon>Mollusca</taxon>
        <taxon>Bivalvia</taxon>
        <taxon>Autobranchia</taxon>
        <taxon>Pteriomorphia</taxon>
        <taxon>Arcoida</taxon>
        <taxon>Arcoidea</taxon>
        <taxon>Arcidae</taxon>
        <taxon>Tegillarca</taxon>
    </lineage>
</organism>
<evidence type="ECO:0000313" key="2">
    <source>
        <dbReference type="Proteomes" id="UP001217089"/>
    </source>
</evidence>
<name>A0ABQ9FR86_TEGGR</name>
<comment type="caution">
    <text evidence="1">The sequence shown here is derived from an EMBL/GenBank/DDBJ whole genome shotgun (WGS) entry which is preliminary data.</text>
</comment>
<protein>
    <submittedName>
        <fullName evidence="1">Uncharacterized protein</fullName>
    </submittedName>
</protein>
<dbReference type="EMBL" id="JARBDR010000141">
    <property type="protein sequence ID" value="KAJ8319788.1"/>
    <property type="molecule type" value="Genomic_DNA"/>
</dbReference>